<evidence type="ECO:0000313" key="6">
    <source>
        <dbReference type="EMBL" id="MBP2180881.1"/>
    </source>
</evidence>
<evidence type="ECO:0000256" key="4">
    <source>
        <dbReference type="ARBA" id="ARBA00022912"/>
    </source>
</evidence>
<proteinExistence type="inferred from homology"/>
<dbReference type="EC" id="3.1.3.48" evidence="2"/>
<dbReference type="Pfam" id="PF01451">
    <property type="entry name" value="LMWPc"/>
    <property type="match status" value="1"/>
</dbReference>
<dbReference type="GO" id="GO:0004725">
    <property type="term" value="F:protein tyrosine phosphatase activity"/>
    <property type="evidence" value="ECO:0007669"/>
    <property type="project" value="UniProtKB-EC"/>
</dbReference>
<name>A0ABS4PQI7_9PSEU</name>
<evidence type="ECO:0000256" key="3">
    <source>
        <dbReference type="ARBA" id="ARBA00022801"/>
    </source>
</evidence>
<dbReference type="SMART" id="SM00226">
    <property type="entry name" value="LMWPc"/>
    <property type="match status" value="1"/>
</dbReference>
<keyword evidence="3 6" id="KW-0378">Hydrolase</keyword>
<feature type="domain" description="Phosphotyrosine protein phosphatase I" evidence="5">
    <location>
        <begin position="3"/>
        <end position="149"/>
    </location>
</feature>
<dbReference type="InterPro" id="IPR017867">
    <property type="entry name" value="Tyr_phospatase_low_mol_wt"/>
</dbReference>
<evidence type="ECO:0000313" key="7">
    <source>
        <dbReference type="Proteomes" id="UP000741013"/>
    </source>
</evidence>
<accession>A0ABS4PQI7</accession>
<keyword evidence="4" id="KW-0904">Protein phosphatase</keyword>
<dbReference type="PANTHER" id="PTHR11717">
    <property type="entry name" value="LOW MOLECULAR WEIGHT PROTEIN TYROSINE PHOSPHATASE"/>
    <property type="match status" value="1"/>
</dbReference>
<protein>
    <recommendedName>
        <fullName evidence="2">protein-tyrosine-phosphatase</fullName>
        <ecNumber evidence="2">3.1.3.48</ecNumber>
    </recommendedName>
</protein>
<evidence type="ECO:0000256" key="1">
    <source>
        <dbReference type="ARBA" id="ARBA00011063"/>
    </source>
</evidence>
<reference evidence="6 7" key="1">
    <citation type="submission" date="2021-03" db="EMBL/GenBank/DDBJ databases">
        <title>Sequencing the genomes of 1000 actinobacteria strains.</title>
        <authorList>
            <person name="Klenk H.-P."/>
        </authorList>
    </citation>
    <scope>NUCLEOTIDE SEQUENCE [LARGE SCALE GENOMIC DNA]</scope>
    <source>
        <strain evidence="6 7">DSM 45510</strain>
    </source>
</reference>
<dbReference type="InterPro" id="IPR023485">
    <property type="entry name" value="Ptyr_pPase"/>
</dbReference>
<dbReference type="SUPFAM" id="SSF52788">
    <property type="entry name" value="Phosphotyrosine protein phosphatases I"/>
    <property type="match status" value="1"/>
</dbReference>
<evidence type="ECO:0000259" key="5">
    <source>
        <dbReference type="SMART" id="SM00226"/>
    </source>
</evidence>
<dbReference type="PANTHER" id="PTHR11717:SF7">
    <property type="entry name" value="LOW MOLECULAR WEIGHT PHOSPHOTYROSINE PROTEIN PHOSPHATASE"/>
    <property type="match status" value="1"/>
</dbReference>
<organism evidence="6 7">
    <name type="scientific">Amycolatopsis magusensis</name>
    <dbReference type="NCBI Taxonomy" id="882444"/>
    <lineage>
        <taxon>Bacteria</taxon>
        <taxon>Bacillati</taxon>
        <taxon>Actinomycetota</taxon>
        <taxon>Actinomycetes</taxon>
        <taxon>Pseudonocardiales</taxon>
        <taxon>Pseudonocardiaceae</taxon>
        <taxon>Amycolatopsis</taxon>
    </lineage>
</organism>
<dbReference type="RefSeq" id="WP_308158722.1">
    <property type="nucleotide sequence ID" value="NZ_JAGGMS010000001.1"/>
</dbReference>
<dbReference type="Proteomes" id="UP000741013">
    <property type="component" value="Unassembled WGS sequence"/>
</dbReference>
<sequence length="154" mass="16694">MSLHVSFVCSGNICRSPMAALVFREQLRRAGLADRVRVSSAGIGPWHVGEPADGRARATLTGAGYPVDHIAAQVDADHLAADLLLAADQSHFAELSRKVDDPDRVRLLRDFDPSAGPDAEVPDPYYGGNDGFTDVLGMIERSMPGLLDWVRERL</sequence>
<comment type="similarity">
    <text evidence="1">Belongs to the low molecular weight phosphotyrosine protein phosphatase family.</text>
</comment>
<dbReference type="Gene3D" id="3.40.50.2300">
    <property type="match status" value="1"/>
</dbReference>
<dbReference type="PRINTS" id="PR00719">
    <property type="entry name" value="LMWPTPASE"/>
</dbReference>
<evidence type="ECO:0000256" key="2">
    <source>
        <dbReference type="ARBA" id="ARBA00013064"/>
    </source>
</evidence>
<gene>
    <name evidence="6" type="ORF">JOM49_002407</name>
</gene>
<dbReference type="EMBL" id="JAGGMS010000001">
    <property type="protein sequence ID" value="MBP2180881.1"/>
    <property type="molecule type" value="Genomic_DNA"/>
</dbReference>
<dbReference type="CDD" id="cd16343">
    <property type="entry name" value="LMWPTP"/>
    <property type="match status" value="1"/>
</dbReference>
<dbReference type="InterPro" id="IPR050438">
    <property type="entry name" value="LMW_PTPase"/>
</dbReference>
<dbReference type="InterPro" id="IPR036196">
    <property type="entry name" value="Ptyr_pPase_sf"/>
</dbReference>
<keyword evidence="7" id="KW-1185">Reference proteome</keyword>
<comment type="caution">
    <text evidence="6">The sequence shown here is derived from an EMBL/GenBank/DDBJ whole genome shotgun (WGS) entry which is preliminary data.</text>
</comment>